<dbReference type="AlphaFoldDB" id="W2C1W3"/>
<protein>
    <submittedName>
        <fullName evidence="3">Transcriptional regulator</fullName>
    </submittedName>
</protein>
<organism evidence="3 4">
    <name type="scientific">Tannerella sp. oral taxon BU063 isolate Cell 2</name>
    <dbReference type="NCBI Taxonomy" id="1411148"/>
    <lineage>
        <taxon>Bacteria</taxon>
        <taxon>Pseudomonadati</taxon>
        <taxon>Bacteroidota</taxon>
        <taxon>Bacteroidia</taxon>
        <taxon>Bacteroidales</taxon>
        <taxon>Tannerellaceae</taxon>
        <taxon>Tannerella</taxon>
    </lineage>
</organism>
<dbReference type="SMART" id="SM00421">
    <property type="entry name" value="HTH_LUXR"/>
    <property type="match status" value="1"/>
</dbReference>
<sequence length="216" mass="24379">MITFLLADNQDITRAGLRAYIADTFGEAGCCRLEVANKKALIEALTTHRDCTVVILDYALFDLASVEELLNLGRRFPEVAWLLCSNELSDALIRRLSAEHHVGMILKDCTADEIRAALRHTVQGDRFLCHRIADFLLTVHRQPDTHEALTATETEILRLIARGLSVKEIASERISSTHTIITHKKNIFRKLGVNNVYEATKYALRAGLVEMVEYYI</sequence>
<evidence type="ECO:0000313" key="4">
    <source>
        <dbReference type="Proteomes" id="UP000018837"/>
    </source>
</evidence>
<dbReference type="PROSITE" id="PS50043">
    <property type="entry name" value="HTH_LUXR_2"/>
    <property type="match status" value="1"/>
</dbReference>
<dbReference type="InterPro" id="IPR011006">
    <property type="entry name" value="CheY-like_superfamily"/>
</dbReference>
<keyword evidence="1" id="KW-0238">DNA-binding</keyword>
<dbReference type="SUPFAM" id="SSF52172">
    <property type="entry name" value="CheY-like"/>
    <property type="match status" value="1"/>
</dbReference>
<dbReference type="InterPro" id="IPR039420">
    <property type="entry name" value="WalR-like"/>
</dbReference>
<name>W2C1W3_9BACT</name>
<dbReference type="SUPFAM" id="SSF46894">
    <property type="entry name" value="C-terminal effector domain of the bipartite response regulators"/>
    <property type="match status" value="1"/>
</dbReference>
<dbReference type="EMBL" id="AYUF01000490">
    <property type="protein sequence ID" value="ETK01145.1"/>
    <property type="molecule type" value="Genomic_DNA"/>
</dbReference>
<comment type="caution">
    <text evidence="3">The sequence shown here is derived from an EMBL/GenBank/DDBJ whole genome shotgun (WGS) entry which is preliminary data.</text>
</comment>
<dbReference type="GO" id="GO:0006355">
    <property type="term" value="P:regulation of DNA-templated transcription"/>
    <property type="evidence" value="ECO:0007669"/>
    <property type="project" value="InterPro"/>
</dbReference>
<dbReference type="GO" id="GO:0003677">
    <property type="term" value="F:DNA binding"/>
    <property type="evidence" value="ECO:0007669"/>
    <property type="project" value="UniProtKB-KW"/>
</dbReference>
<dbReference type="PATRIC" id="fig|1411148.3.peg.1833"/>
<dbReference type="Gene3D" id="3.40.50.2300">
    <property type="match status" value="1"/>
</dbReference>
<accession>W2C1W3</accession>
<dbReference type="Proteomes" id="UP000018837">
    <property type="component" value="Unassembled WGS sequence"/>
</dbReference>
<feature type="domain" description="HTH luxR-type" evidence="2">
    <location>
        <begin position="142"/>
        <end position="207"/>
    </location>
</feature>
<dbReference type="CDD" id="cd06170">
    <property type="entry name" value="LuxR_C_like"/>
    <property type="match status" value="1"/>
</dbReference>
<dbReference type="InterPro" id="IPR000792">
    <property type="entry name" value="Tscrpt_reg_LuxR_C"/>
</dbReference>
<dbReference type="Pfam" id="PF00196">
    <property type="entry name" value="GerE"/>
    <property type="match status" value="1"/>
</dbReference>
<evidence type="ECO:0000313" key="3">
    <source>
        <dbReference type="EMBL" id="ETK01145.1"/>
    </source>
</evidence>
<proteinExistence type="predicted"/>
<dbReference type="PANTHER" id="PTHR43214:SF43">
    <property type="entry name" value="TWO-COMPONENT RESPONSE REGULATOR"/>
    <property type="match status" value="1"/>
</dbReference>
<dbReference type="PANTHER" id="PTHR43214">
    <property type="entry name" value="TWO-COMPONENT RESPONSE REGULATOR"/>
    <property type="match status" value="1"/>
</dbReference>
<evidence type="ECO:0000259" key="2">
    <source>
        <dbReference type="PROSITE" id="PS50043"/>
    </source>
</evidence>
<dbReference type="InterPro" id="IPR016032">
    <property type="entry name" value="Sig_transdc_resp-reg_C-effctor"/>
</dbReference>
<dbReference type="PRINTS" id="PR00038">
    <property type="entry name" value="HTHLUXR"/>
</dbReference>
<reference evidence="3 4" key="1">
    <citation type="submission" date="2013-11" db="EMBL/GenBank/DDBJ databases">
        <title>Single cell genomics of uncultured Tannerella BU063 (oral taxon 286).</title>
        <authorList>
            <person name="Beall C.J."/>
            <person name="Campbell A.G."/>
            <person name="Griffen A.L."/>
            <person name="Podar M."/>
            <person name="Leys E.J."/>
        </authorList>
    </citation>
    <scope>NUCLEOTIDE SEQUENCE [LARGE SCALE GENOMIC DNA]</scope>
    <source>
        <strain evidence="3">Cell 2</strain>
    </source>
</reference>
<evidence type="ECO:0000256" key="1">
    <source>
        <dbReference type="ARBA" id="ARBA00023125"/>
    </source>
</evidence>
<gene>
    <name evidence="3" type="ORF">N425_11235</name>
</gene>